<proteinExistence type="predicted"/>
<sequence>MAAPTPDSRQHWQTVYGTKQPHEVSWTQPVPATSLEFIHSFKLPRQAPIIDVGGGDSRLVDHLLVEGYENLTVLDISGEALARARHRLGPAAARRVQWLETDVLDFQPPQTYALWHDRATFHFLTSAPDIARYLALARAAIVPDGYLSMGTFSPAGPTSCSGLPIRQYSEQQLAGQLRQGFQKLRCRTEDHHTPFQTTQNFLFCSFRRQQLAAA</sequence>
<accession>A0A1H3K594</accession>
<dbReference type="OrthoDB" id="9788660at2"/>
<evidence type="ECO:0000313" key="2">
    <source>
        <dbReference type="EMBL" id="SDY47336.1"/>
    </source>
</evidence>
<dbReference type="Gene3D" id="3.40.50.150">
    <property type="entry name" value="Vaccinia Virus protein VP39"/>
    <property type="match status" value="1"/>
</dbReference>
<organism evidence="2 3">
    <name type="scientific">Hymenobacter psychrophilus</name>
    <dbReference type="NCBI Taxonomy" id="651662"/>
    <lineage>
        <taxon>Bacteria</taxon>
        <taxon>Pseudomonadati</taxon>
        <taxon>Bacteroidota</taxon>
        <taxon>Cytophagia</taxon>
        <taxon>Cytophagales</taxon>
        <taxon>Hymenobacteraceae</taxon>
        <taxon>Hymenobacter</taxon>
    </lineage>
</organism>
<dbReference type="GO" id="GO:0032259">
    <property type="term" value="P:methylation"/>
    <property type="evidence" value="ECO:0007669"/>
    <property type="project" value="UniProtKB-KW"/>
</dbReference>
<dbReference type="SUPFAM" id="SSF53335">
    <property type="entry name" value="S-adenosyl-L-methionine-dependent methyltransferases"/>
    <property type="match status" value="1"/>
</dbReference>
<dbReference type="Proteomes" id="UP000199249">
    <property type="component" value="Unassembled WGS sequence"/>
</dbReference>
<dbReference type="RefSeq" id="WP_092741083.1">
    <property type="nucleotide sequence ID" value="NZ_FNOV01000009.1"/>
</dbReference>
<evidence type="ECO:0000313" key="3">
    <source>
        <dbReference type="Proteomes" id="UP000199249"/>
    </source>
</evidence>
<dbReference type="AlphaFoldDB" id="A0A1H3K594"/>
<feature type="domain" description="Methyltransferase" evidence="1">
    <location>
        <begin position="49"/>
        <end position="145"/>
    </location>
</feature>
<dbReference type="PANTHER" id="PTHR12843:SF5">
    <property type="entry name" value="EEF1A LYSINE METHYLTRANSFERASE 2"/>
    <property type="match status" value="1"/>
</dbReference>
<name>A0A1H3K594_9BACT</name>
<dbReference type="EMBL" id="FNOV01000009">
    <property type="protein sequence ID" value="SDY47336.1"/>
    <property type="molecule type" value="Genomic_DNA"/>
</dbReference>
<dbReference type="PANTHER" id="PTHR12843">
    <property type="entry name" value="PROTEIN-LYSINE N-METHYLTRANSFERASE METTL10"/>
    <property type="match status" value="1"/>
</dbReference>
<keyword evidence="2" id="KW-0489">Methyltransferase</keyword>
<dbReference type="CDD" id="cd02440">
    <property type="entry name" value="AdoMet_MTases"/>
    <property type="match status" value="1"/>
</dbReference>
<dbReference type="InterPro" id="IPR041698">
    <property type="entry name" value="Methyltransf_25"/>
</dbReference>
<keyword evidence="3" id="KW-1185">Reference proteome</keyword>
<gene>
    <name evidence="2" type="ORF">SAMN04488069_1096</name>
</gene>
<dbReference type="STRING" id="651662.SAMN04488069_1096"/>
<protein>
    <submittedName>
        <fullName evidence="2">Methyltransferase domain-containing protein</fullName>
    </submittedName>
</protein>
<evidence type="ECO:0000259" key="1">
    <source>
        <dbReference type="Pfam" id="PF13649"/>
    </source>
</evidence>
<dbReference type="Pfam" id="PF13649">
    <property type="entry name" value="Methyltransf_25"/>
    <property type="match status" value="1"/>
</dbReference>
<keyword evidence="2" id="KW-0808">Transferase</keyword>
<dbReference type="GO" id="GO:0008168">
    <property type="term" value="F:methyltransferase activity"/>
    <property type="evidence" value="ECO:0007669"/>
    <property type="project" value="UniProtKB-KW"/>
</dbReference>
<dbReference type="InterPro" id="IPR029063">
    <property type="entry name" value="SAM-dependent_MTases_sf"/>
</dbReference>
<reference evidence="3" key="1">
    <citation type="submission" date="2016-10" db="EMBL/GenBank/DDBJ databases">
        <authorList>
            <person name="Varghese N."/>
            <person name="Submissions S."/>
        </authorList>
    </citation>
    <scope>NUCLEOTIDE SEQUENCE [LARGE SCALE GENOMIC DNA]</scope>
    <source>
        <strain evidence="3">CGMCC 1.8975</strain>
    </source>
</reference>